<keyword evidence="5" id="KW-1017">Isopeptide bond</keyword>
<comment type="subcellular location">
    <subcellularLocation>
        <location evidence="1">Cytoplasm</location>
        <location evidence="1">Cytoskeleton</location>
        <location evidence="1">Microtubule organizing center</location>
        <location evidence="1">Centrosome</location>
    </subcellularLocation>
    <subcellularLocation>
        <location evidence="2">Cytoplasm</location>
        <location evidence="2">Cytoskeleton</location>
        <location evidence="2">Stress fiber</location>
    </subcellularLocation>
    <subcellularLocation>
        <location evidence="3">Cytoplasm</location>
        <location evidence="3">Myofibril</location>
    </subcellularLocation>
</comment>
<evidence type="ECO:0000256" key="2">
    <source>
        <dbReference type="ARBA" id="ARBA00004529"/>
    </source>
</evidence>
<accession>A0A2S7Y9S4</accession>
<evidence type="ECO:0000256" key="5">
    <source>
        <dbReference type="ARBA" id="ARBA00022499"/>
    </source>
</evidence>
<keyword evidence="6" id="KW-0597">Phosphoprotein</keyword>
<dbReference type="InterPro" id="IPR008603">
    <property type="entry name" value="DCTN4"/>
</dbReference>
<keyword evidence="8" id="KW-0007">Acetylation</keyword>
<evidence type="ECO:0000256" key="4">
    <source>
        <dbReference type="ARBA" id="ARBA00022490"/>
    </source>
</evidence>
<proteinExistence type="inferred from homology"/>
<protein>
    <recommendedName>
        <fullName evidence="12">Dynactin subunit 4</fullName>
    </recommendedName>
</protein>
<evidence type="ECO:0000256" key="12">
    <source>
        <dbReference type="ARBA" id="ARBA00034864"/>
    </source>
</evidence>
<comment type="subunit">
    <text evidence="13">Subunit of dynactin, a multiprotein complex part of a tripartite complex with dynein and a adapter, such as BICDL1, BICD2 or HOOK3. The dynactin complex is built around ACTR1A/ACTB filament and consists of an actin-related filament composed of a shoulder domain, a pointed end and a barbed end. Its length is defined by its flexible shoulder domain. The soulder is composed of 2 DCTN1 subunits, 4 DCTN2 and 2 DCTN3. The 4 DCNT2 (via N-terminus) bind the ACTR1A filament and act as molecular rulers to determine the length. The pointed end is important for binding dynein-dynactin cargo adapters. Consists of 4 subunits: ACTR10, DCNT4, DCTN5 and DCTN6. The barbed end is composed of a CAPZA1:CAPZB heterodimers, which binds ACTR1A/ACTB filament and dynactin and stabilizes dynactin. Interacts with ATP7B, but not ATP7A, in a copper-dependent manner. Interacts with ANK2; this interaction is required for localization at costameres. Interacts with N4BP2L1.</text>
</comment>
<keyword evidence="7" id="KW-0832">Ubl conjugation</keyword>
<dbReference type="PANTHER" id="PTHR13034:SF2">
    <property type="entry name" value="DYNACTIN SUBUNIT 4"/>
    <property type="match status" value="1"/>
</dbReference>
<feature type="region of interest" description="Disordered" evidence="14">
    <location>
        <begin position="71"/>
        <end position="93"/>
    </location>
</feature>
<comment type="similarity">
    <text evidence="11">Belongs to the dynactin subunit 4 family.</text>
</comment>
<dbReference type="Proteomes" id="UP000237441">
    <property type="component" value="Unassembled WGS sequence"/>
</dbReference>
<evidence type="ECO:0000313" key="15">
    <source>
        <dbReference type="EMBL" id="PQK12857.1"/>
    </source>
</evidence>
<dbReference type="EMBL" id="JRHA01000003">
    <property type="protein sequence ID" value="PQK12857.1"/>
    <property type="molecule type" value="Genomic_DNA"/>
</dbReference>
<evidence type="ECO:0000256" key="10">
    <source>
        <dbReference type="ARBA" id="ARBA00023212"/>
    </source>
</evidence>
<evidence type="ECO:0000256" key="9">
    <source>
        <dbReference type="ARBA" id="ARBA00023054"/>
    </source>
</evidence>
<evidence type="ECO:0000256" key="13">
    <source>
        <dbReference type="ARBA" id="ARBA00093507"/>
    </source>
</evidence>
<evidence type="ECO:0000256" key="3">
    <source>
        <dbReference type="ARBA" id="ARBA00004657"/>
    </source>
</evidence>
<dbReference type="GO" id="GO:0001725">
    <property type="term" value="C:stress fiber"/>
    <property type="evidence" value="ECO:0007669"/>
    <property type="project" value="UniProtKB-SubCell"/>
</dbReference>
<keyword evidence="9" id="KW-0175">Coiled coil</keyword>
<organism evidence="15 16">
    <name type="scientific">Beauveria bassiana</name>
    <name type="common">White muscardine disease fungus</name>
    <name type="synonym">Tritirachium shiotae</name>
    <dbReference type="NCBI Taxonomy" id="176275"/>
    <lineage>
        <taxon>Eukaryota</taxon>
        <taxon>Fungi</taxon>
        <taxon>Dikarya</taxon>
        <taxon>Ascomycota</taxon>
        <taxon>Pezizomycotina</taxon>
        <taxon>Sordariomycetes</taxon>
        <taxon>Hypocreomycetidae</taxon>
        <taxon>Hypocreales</taxon>
        <taxon>Cordycipitaceae</taxon>
        <taxon>Beauveria</taxon>
    </lineage>
</organism>
<dbReference type="GO" id="GO:0005869">
    <property type="term" value="C:dynactin complex"/>
    <property type="evidence" value="ECO:0007669"/>
    <property type="project" value="InterPro"/>
</dbReference>
<evidence type="ECO:0000256" key="14">
    <source>
        <dbReference type="SAM" id="MobiDB-lite"/>
    </source>
</evidence>
<evidence type="ECO:0000313" key="16">
    <source>
        <dbReference type="Proteomes" id="UP000237441"/>
    </source>
</evidence>
<dbReference type="OrthoDB" id="283815at2759"/>
<dbReference type="Pfam" id="PF05502">
    <property type="entry name" value="Dynactin_p62"/>
    <property type="match status" value="1"/>
</dbReference>
<comment type="caution">
    <text evidence="15">The sequence shown here is derived from an EMBL/GenBank/DDBJ whole genome shotgun (WGS) entry which is preliminary data.</text>
</comment>
<dbReference type="PANTHER" id="PTHR13034">
    <property type="entry name" value="DYNACTIN P62 SUBUNIT"/>
    <property type="match status" value="1"/>
</dbReference>
<evidence type="ECO:0000256" key="6">
    <source>
        <dbReference type="ARBA" id="ARBA00022553"/>
    </source>
</evidence>
<keyword evidence="10" id="KW-0206">Cytoskeleton</keyword>
<keyword evidence="4" id="KW-0963">Cytoplasm</keyword>
<evidence type="ECO:0000256" key="7">
    <source>
        <dbReference type="ARBA" id="ARBA00022843"/>
    </source>
</evidence>
<name>A0A2S7Y9S4_BEABA</name>
<evidence type="ECO:0000256" key="11">
    <source>
        <dbReference type="ARBA" id="ARBA00034776"/>
    </source>
</evidence>
<dbReference type="AlphaFoldDB" id="A0A2S7Y9S4"/>
<evidence type="ECO:0000256" key="1">
    <source>
        <dbReference type="ARBA" id="ARBA00004300"/>
    </source>
</evidence>
<gene>
    <name evidence="15" type="ORF">BB8028_0003g14720</name>
</gene>
<sequence>MAPSSPGRKSHRAYRLHRGGASRQSHLLVASYLHDPRSLELESWCTWLPWGLRMATVTPYTYIQCSCSDQPPADAGRGSPATTISEDDERTFDPRAPRSSYSLYPLEYLLYCEDCQQIRCPRCVTEETVTYFCPNCLFEVPSSNLRSEGNRCTRSCYQCPNCIGPVQVVAVPNASETKLLGPEGASSTSTGPFALICQYCHWSSREIGIEFDRHSGIHSQLSRVNNGGEQKITAKEVKERRKETHDDTPLPDDLVDADLQFTNLKSFYQSQLADVGSALGGISVHDGGFSSPAALSRIMSLYTGRGGAKSQQGVPYVMREALNTDEGLKLAHLNDSSSIKKLTTGGWDCTVGTEQKENQLAGVRFQDELRPIPYLLRTKRSKRCPACRHILSKPENKVTSTRYKIRLVARSYIPTITVRPLQPTANPVPVIYRPSLSEEGPLKPSRPCQYIVTFKNPLFESIKVSLATPNVTPGRFPSTVTVLCPQFEIDANTDMWDDALKDDGKDRNDSSNQVEVGKIWERGRNWVSIILEVVPASLVSDPSKLPLKDGEDVLEIPMFVRMEWESDVQNDMGTPLGKERDGREKRELAYWCVLGVGKIAQE</sequence>
<reference evidence="15 16" key="1">
    <citation type="submission" date="2016-07" db="EMBL/GenBank/DDBJ databases">
        <title>Comparative genomics of the entomopathogenic fungus Beauveria bassiana.</title>
        <authorList>
            <person name="Valero Jimenez C.A."/>
            <person name="Zwaan B.J."/>
            <person name="Van Kan J.A."/>
            <person name="Takken W."/>
            <person name="Debets A.J."/>
            <person name="Schoustra S.E."/>
            <person name="Koenraadt C.J."/>
        </authorList>
    </citation>
    <scope>NUCLEOTIDE SEQUENCE [LARGE SCALE GENOMIC DNA]</scope>
    <source>
        <strain evidence="15 16">ARSEF 8028</strain>
    </source>
</reference>
<evidence type="ECO:0000256" key="8">
    <source>
        <dbReference type="ARBA" id="ARBA00022990"/>
    </source>
</evidence>